<proteinExistence type="predicted"/>
<protein>
    <submittedName>
        <fullName evidence="3">Diguanylate cyclase (GGDEF) domain-containing protein</fullName>
    </submittedName>
</protein>
<accession>A0A1H7RNN4</accession>
<dbReference type="EMBL" id="FOBH01000018">
    <property type="protein sequence ID" value="SEL60997.1"/>
    <property type="molecule type" value="Genomic_DNA"/>
</dbReference>
<dbReference type="PROSITE" id="PS50883">
    <property type="entry name" value="EAL"/>
    <property type="match status" value="1"/>
</dbReference>
<dbReference type="InterPro" id="IPR046342">
    <property type="entry name" value="CBS_dom_sf"/>
</dbReference>
<dbReference type="AlphaFoldDB" id="A0A1H7RNN4"/>
<dbReference type="STRING" id="1233.SAMN05216387_1189"/>
<feature type="domain" description="GGDEF" evidence="2">
    <location>
        <begin position="458"/>
        <end position="609"/>
    </location>
</feature>
<gene>
    <name evidence="3" type="ORF">SAMN05216387_1189</name>
</gene>
<dbReference type="CDD" id="cd01948">
    <property type="entry name" value="EAL"/>
    <property type="match status" value="1"/>
</dbReference>
<dbReference type="Pfam" id="PF00990">
    <property type="entry name" value="GGDEF"/>
    <property type="match status" value="1"/>
</dbReference>
<dbReference type="CDD" id="cd01949">
    <property type="entry name" value="GGDEF"/>
    <property type="match status" value="1"/>
</dbReference>
<name>A0A1H7RNN4_9PROT</name>
<dbReference type="Pfam" id="PF00563">
    <property type="entry name" value="EAL"/>
    <property type="match status" value="1"/>
</dbReference>
<reference evidence="3 4" key="1">
    <citation type="submission" date="2016-10" db="EMBL/GenBank/DDBJ databases">
        <authorList>
            <person name="de Groot N.N."/>
        </authorList>
    </citation>
    <scope>NUCLEOTIDE SEQUENCE [LARGE SCALE GENOMIC DNA]</scope>
    <source>
        <strain evidence="3 4">Nv1</strain>
    </source>
</reference>
<feature type="domain" description="EAL" evidence="1">
    <location>
        <begin position="26"/>
        <end position="276"/>
    </location>
</feature>
<dbReference type="Gene3D" id="3.20.20.450">
    <property type="entry name" value="EAL domain"/>
    <property type="match status" value="1"/>
</dbReference>
<dbReference type="SMART" id="SM00052">
    <property type="entry name" value="EAL"/>
    <property type="match status" value="1"/>
</dbReference>
<evidence type="ECO:0000259" key="1">
    <source>
        <dbReference type="PROSITE" id="PS50883"/>
    </source>
</evidence>
<organism evidence="3 4">
    <name type="scientific">Nitrosovibrio tenuis</name>
    <dbReference type="NCBI Taxonomy" id="1233"/>
    <lineage>
        <taxon>Bacteria</taxon>
        <taxon>Pseudomonadati</taxon>
        <taxon>Pseudomonadota</taxon>
        <taxon>Betaproteobacteria</taxon>
        <taxon>Nitrosomonadales</taxon>
        <taxon>Nitrosomonadaceae</taxon>
        <taxon>Nitrosovibrio</taxon>
    </lineage>
</organism>
<dbReference type="CDD" id="cd04598">
    <property type="entry name" value="CBS_pair_GGDEF_EAL"/>
    <property type="match status" value="1"/>
</dbReference>
<dbReference type="PANTHER" id="PTHR33121">
    <property type="entry name" value="CYCLIC DI-GMP PHOSPHODIESTERASE PDEF"/>
    <property type="match status" value="1"/>
</dbReference>
<dbReference type="PROSITE" id="PS50887">
    <property type="entry name" value="GGDEF"/>
    <property type="match status" value="1"/>
</dbReference>
<dbReference type="InterPro" id="IPR000160">
    <property type="entry name" value="GGDEF_dom"/>
</dbReference>
<dbReference type="InterPro" id="IPR029787">
    <property type="entry name" value="Nucleotide_cyclase"/>
</dbReference>
<dbReference type="SUPFAM" id="SSF141868">
    <property type="entry name" value="EAL domain-like"/>
    <property type="match status" value="1"/>
</dbReference>
<dbReference type="SMART" id="SM00267">
    <property type="entry name" value="GGDEF"/>
    <property type="match status" value="1"/>
</dbReference>
<sequence length="618" mass="69015">MQKERDRTTNTISSIAQYLECKGSEEQRMSMALSKILQEESLTPLYQPIVNLQSGKFVGYEGLIRGPSNSPLHSPTALFRLAKTHGLTIQLEGASRKVLLKQFAAQELKGKLFLNVSPDVLMMSHIDVTATSQAIKSSDVGPENLVIELTEADAVYDYTRLRDAAAEYRDLGLKLAIDDLGEGFSSLRLWSELRPEYVKIDMHFIQGIDLDPVKLQFVRSVLEIALESNSIVIAEGIETEAELMTVRDLGIHYGQGYFLGRPIASPLPALPPQILALFRNAPNTQYLRGNCCQKQAPTVRKIMREVAPVTSATSANDVYDLFLRQSDLQVIPVLEGGAPIGLVNRFRMIDRFARLYQRELYGKKCCVHFIDSQPLIVDHQTSLQDLRHLIVESDPQHLSNGFIITDAGQYVGIGTGHDLFCELTQMQMRAARYANPLTQLPGNVPINEHIDFLLSTGEDFVICYCDLDHFKSFNDLYGYRKGDEIIQVTVDVLKSHTDQDIDFIGHVGGDDFIVVFKSSDWETRCQQMLRSFTSATRRFYSDEHLALGGYMSENRQGSQSFTELVSMSLGVVQIDAAAALTSHQVAEAAACAKSEAKKMRGSSLFIERRQLIADTVEV</sequence>
<keyword evidence="4" id="KW-1185">Reference proteome</keyword>
<evidence type="ECO:0000259" key="2">
    <source>
        <dbReference type="PROSITE" id="PS50887"/>
    </source>
</evidence>
<dbReference type="InterPro" id="IPR001633">
    <property type="entry name" value="EAL_dom"/>
</dbReference>
<dbReference type="InterPro" id="IPR050706">
    <property type="entry name" value="Cyclic-di-GMP_PDE-like"/>
</dbReference>
<dbReference type="GO" id="GO:0071111">
    <property type="term" value="F:cyclic-guanylate-specific phosphodiesterase activity"/>
    <property type="evidence" value="ECO:0007669"/>
    <property type="project" value="InterPro"/>
</dbReference>
<dbReference type="Proteomes" id="UP000198620">
    <property type="component" value="Unassembled WGS sequence"/>
</dbReference>
<dbReference type="NCBIfam" id="TIGR00254">
    <property type="entry name" value="GGDEF"/>
    <property type="match status" value="1"/>
</dbReference>
<dbReference type="InterPro" id="IPR043128">
    <property type="entry name" value="Rev_trsase/Diguanyl_cyclase"/>
</dbReference>
<dbReference type="SUPFAM" id="SSF55073">
    <property type="entry name" value="Nucleotide cyclase"/>
    <property type="match status" value="1"/>
</dbReference>
<dbReference type="SUPFAM" id="SSF54631">
    <property type="entry name" value="CBS-domain pair"/>
    <property type="match status" value="1"/>
</dbReference>
<dbReference type="InterPro" id="IPR035919">
    <property type="entry name" value="EAL_sf"/>
</dbReference>
<dbReference type="PANTHER" id="PTHR33121:SF76">
    <property type="entry name" value="SIGNALING PROTEIN"/>
    <property type="match status" value="1"/>
</dbReference>
<evidence type="ECO:0000313" key="3">
    <source>
        <dbReference type="EMBL" id="SEL60997.1"/>
    </source>
</evidence>
<evidence type="ECO:0000313" key="4">
    <source>
        <dbReference type="Proteomes" id="UP000198620"/>
    </source>
</evidence>
<dbReference type="Gene3D" id="3.30.70.270">
    <property type="match status" value="1"/>
</dbReference>